<organism evidence="1 2">
    <name type="scientific">Vibrio phage vB_VpP_BT-1011</name>
    <dbReference type="NCBI Taxonomy" id="2799672"/>
    <lineage>
        <taxon>Viruses</taxon>
        <taxon>Duplodnaviria</taxon>
        <taxon>Heunggongvirae</taxon>
        <taxon>Uroviricota</taxon>
        <taxon>Caudoviricetes</taxon>
        <taxon>Tieomvirus</taxon>
        <taxon>Tieomvirus BT1011</taxon>
    </lineage>
</organism>
<sequence length="191" mass="21124">MASETSVTRMSDEQKELFEKLTPLQQKVAINVISGMSNIDSYRAAGGKSTTQESAEACVSRMLSDAKVKSFVDSMKQEAVKGAVMSRQEMLERLSNLSRVNMSDLISWHTVQSEDDEGNPIEQSVWSIKESAQMDPCVMASISEVTAGKEGFKIKQHSPLAAMKQLADLAGYNETQKVEHTIINKADDEDW</sequence>
<keyword evidence="2" id="KW-1185">Reference proteome</keyword>
<dbReference type="EMBL" id="MW009675">
    <property type="protein sequence ID" value="QWX10253.1"/>
    <property type="molecule type" value="Genomic_DNA"/>
</dbReference>
<evidence type="ECO:0000313" key="2">
    <source>
        <dbReference type="Proteomes" id="UP000683424"/>
    </source>
</evidence>
<proteinExistence type="predicted"/>
<accession>A0A8F2XWM8</accession>
<reference evidence="1" key="1">
    <citation type="submission" date="2020-09" db="EMBL/GenBank/DDBJ databases">
        <authorList>
            <person name="Gao C."/>
            <person name="Qiu Z."/>
        </authorList>
    </citation>
    <scope>NUCLEOTIDE SEQUENCE</scope>
</reference>
<dbReference type="InterPro" id="IPR005335">
    <property type="entry name" value="Terminase_ssu"/>
</dbReference>
<gene>
    <name evidence="1" type="ORF">vBVpPBT1011_0054</name>
</gene>
<name>A0A8F2XWM8_9CAUD</name>
<dbReference type="Proteomes" id="UP000683424">
    <property type="component" value="Segment"/>
</dbReference>
<evidence type="ECO:0000313" key="1">
    <source>
        <dbReference type="EMBL" id="QWX10253.1"/>
    </source>
</evidence>
<protein>
    <submittedName>
        <fullName evidence="1">Terminase small subunit</fullName>
    </submittedName>
</protein>
<dbReference type="Pfam" id="PF03592">
    <property type="entry name" value="Terminase_2"/>
    <property type="match status" value="1"/>
</dbReference>
<dbReference type="GO" id="GO:0051276">
    <property type="term" value="P:chromosome organization"/>
    <property type="evidence" value="ECO:0007669"/>
    <property type="project" value="InterPro"/>
</dbReference>